<dbReference type="EMBL" id="JAZHYP010000005">
    <property type="protein sequence ID" value="MEN3324352.1"/>
    <property type="molecule type" value="Genomic_DNA"/>
</dbReference>
<sequence length="174" mass="20668">MPKELNNHICNDKVFERVYNKYSQDLLNFLYYKYGSQINPNDVAQDAFIKLWDNCKNVSLSKAKSFLFTVANNMMLNEIKHQKVVLKFRQVKPKDFTNETPEFILEKEQFLQRYQKTLENLNEEQRVAFLLNKVEGKKHSEIAELLGVTQKVVEYRIYSAFNTLKKELEGFKIK</sequence>
<dbReference type="RefSeq" id="WP_346242156.1">
    <property type="nucleotide sequence ID" value="NZ_JAZHYP010000005.1"/>
</dbReference>
<dbReference type="SUPFAM" id="SSF88659">
    <property type="entry name" value="Sigma3 and sigma4 domains of RNA polymerase sigma factors"/>
    <property type="match status" value="1"/>
</dbReference>
<evidence type="ECO:0000313" key="7">
    <source>
        <dbReference type="EMBL" id="MEN3324352.1"/>
    </source>
</evidence>
<evidence type="ECO:0000259" key="5">
    <source>
        <dbReference type="Pfam" id="PF04542"/>
    </source>
</evidence>
<name>A0ABV0AB90_9FLAO</name>
<organism evidence="7 8">
    <name type="scientific">Mariniflexile soesokkakense</name>
    <dbReference type="NCBI Taxonomy" id="1343160"/>
    <lineage>
        <taxon>Bacteria</taxon>
        <taxon>Pseudomonadati</taxon>
        <taxon>Bacteroidota</taxon>
        <taxon>Flavobacteriia</taxon>
        <taxon>Flavobacteriales</taxon>
        <taxon>Flavobacteriaceae</taxon>
        <taxon>Mariniflexile</taxon>
    </lineage>
</organism>
<dbReference type="Pfam" id="PF04542">
    <property type="entry name" value="Sigma70_r2"/>
    <property type="match status" value="1"/>
</dbReference>
<feature type="domain" description="RNA polymerase sigma factor 70 region 4 type 2" evidence="6">
    <location>
        <begin position="112"/>
        <end position="160"/>
    </location>
</feature>
<dbReference type="Proteomes" id="UP001416393">
    <property type="component" value="Unassembled WGS sequence"/>
</dbReference>
<dbReference type="Gene3D" id="1.10.1740.10">
    <property type="match status" value="1"/>
</dbReference>
<evidence type="ECO:0000313" key="8">
    <source>
        <dbReference type="Proteomes" id="UP001416393"/>
    </source>
</evidence>
<gene>
    <name evidence="7" type="ORF">VP395_11490</name>
</gene>
<dbReference type="InterPro" id="IPR013324">
    <property type="entry name" value="RNA_pol_sigma_r3/r4-like"/>
</dbReference>
<reference evidence="7 8" key="1">
    <citation type="submission" date="2024-01" db="EMBL/GenBank/DDBJ databases">
        <title>Mariniflexile litorale sp. nov., isolated from the shallow sediments of the Sea of Japan.</title>
        <authorList>
            <person name="Romanenko L."/>
            <person name="Bystritskaya E."/>
            <person name="Isaeva M."/>
        </authorList>
    </citation>
    <scope>NUCLEOTIDE SEQUENCE [LARGE SCALE GENOMIC DNA]</scope>
    <source>
        <strain evidence="7 8">KCTC 32427</strain>
    </source>
</reference>
<dbReference type="InterPro" id="IPR013325">
    <property type="entry name" value="RNA_pol_sigma_r2"/>
</dbReference>
<dbReference type="InterPro" id="IPR014284">
    <property type="entry name" value="RNA_pol_sigma-70_dom"/>
</dbReference>
<dbReference type="NCBIfam" id="TIGR02937">
    <property type="entry name" value="sigma70-ECF"/>
    <property type="match status" value="1"/>
</dbReference>
<keyword evidence="8" id="KW-1185">Reference proteome</keyword>
<dbReference type="InterPro" id="IPR036388">
    <property type="entry name" value="WH-like_DNA-bd_sf"/>
</dbReference>
<evidence type="ECO:0000256" key="4">
    <source>
        <dbReference type="ARBA" id="ARBA00023163"/>
    </source>
</evidence>
<evidence type="ECO:0000259" key="6">
    <source>
        <dbReference type="Pfam" id="PF08281"/>
    </source>
</evidence>
<dbReference type="Gene3D" id="1.10.10.10">
    <property type="entry name" value="Winged helix-like DNA-binding domain superfamily/Winged helix DNA-binding domain"/>
    <property type="match status" value="1"/>
</dbReference>
<dbReference type="Pfam" id="PF08281">
    <property type="entry name" value="Sigma70_r4_2"/>
    <property type="match status" value="1"/>
</dbReference>
<dbReference type="PANTHER" id="PTHR43133">
    <property type="entry name" value="RNA POLYMERASE ECF-TYPE SIGMA FACTO"/>
    <property type="match status" value="1"/>
</dbReference>
<accession>A0ABV0AB90</accession>
<protein>
    <submittedName>
        <fullName evidence="7">Sigma-70 family RNA polymerase sigma factor</fullName>
    </submittedName>
</protein>
<comment type="caution">
    <text evidence="7">The sequence shown here is derived from an EMBL/GenBank/DDBJ whole genome shotgun (WGS) entry which is preliminary data.</text>
</comment>
<keyword evidence="3" id="KW-0731">Sigma factor</keyword>
<evidence type="ECO:0000256" key="3">
    <source>
        <dbReference type="ARBA" id="ARBA00023082"/>
    </source>
</evidence>
<keyword evidence="2" id="KW-0805">Transcription regulation</keyword>
<proteinExistence type="inferred from homology"/>
<feature type="domain" description="RNA polymerase sigma-70 region 2" evidence="5">
    <location>
        <begin position="19"/>
        <end position="83"/>
    </location>
</feature>
<dbReference type="InterPro" id="IPR013249">
    <property type="entry name" value="RNA_pol_sigma70_r4_t2"/>
</dbReference>
<keyword evidence="4" id="KW-0804">Transcription</keyword>
<evidence type="ECO:0000256" key="2">
    <source>
        <dbReference type="ARBA" id="ARBA00023015"/>
    </source>
</evidence>
<evidence type="ECO:0000256" key="1">
    <source>
        <dbReference type="ARBA" id="ARBA00010641"/>
    </source>
</evidence>
<comment type="similarity">
    <text evidence="1">Belongs to the sigma-70 factor family. ECF subfamily.</text>
</comment>
<dbReference type="InterPro" id="IPR039425">
    <property type="entry name" value="RNA_pol_sigma-70-like"/>
</dbReference>
<dbReference type="SUPFAM" id="SSF88946">
    <property type="entry name" value="Sigma2 domain of RNA polymerase sigma factors"/>
    <property type="match status" value="1"/>
</dbReference>
<dbReference type="InterPro" id="IPR007627">
    <property type="entry name" value="RNA_pol_sigma70_r2"/>
</dbReference>
<dbReference type="PANTHER" id="PTHR43133:SF46">
    <property type="entry name" value="RNA POLYMERASE SIGMA-70 FACTOR ECF SUBFAMILY"/>
    <property type="match status" value="1"/>
</dbReference>